<accession>A0A8C6YPQ4</accession>
<keyword evidence="1" id="KW-0175">Coiled coil</keyword>
<evidence type="ECO:0000256" key="1">
    <source>
        <dbReference type="SAM" id="Coils"/>
    </source>
</evidence>
<keyword evidence="5" id="KW-1185">Reference proteome</keyword>
<dbReference type="InterPro" id="IPR011009">
    <property type="entry name" value="Kinase-like_dom_sf"/>
</dbReference>
<dbReference type="InterPro" id="IPR000719">
    <property type="entry name" value="Prot_kinase_dom"/>
</dbReference>
<dbReference type="PROSITE" id="PS50304">
    <property type="entry name" value="TUDOR"/>
    <property type="match status" value="1"/>
</dbReference>
<dbReference type="InterPro" id="IPR035437">
    <property type="entry name" value="SNase_OB-fold_sf"/>
</dbReference>
<dbReference type="SUPFAM" id="SSF56112">
    <property type="entry name" value="Protein kinase-like (PK-like)"/>
    <property type="match status" value="1"/>
</dbReference>
<dbReference type="SUPFAM" id="SSF63748">
    <property type="entry name" value="Tudor/PWWP/MBT"/>
    <property type="match status" value="1"/>
</dbReference>
<dbReference type="FunFam" id="1.10.510.10:FF:000518">
    <property type="entry name" value="serine/threonine-protein kinase 31 isoform X1"/>
    <property type="match status" value="1"/>
</dbReference>
<dbReference type="GO" id="GO:0005524">
    <property type="term" value="F:ATP binding"/>
    <property type="evidence" value="ECO:0007669"/>
    <property type="project" value="InterPro"/>
</dbReference>
<dbReference type="Gene3D" id="2.40.50.90">
    <property type="match status" value="1"/>
</dbReference>
<dbReference type="PANTHER" id="PTHR48008">
    <property type="entry name" value="LEUCINE-RICH REPEAT RECEPTOR-LIKE PROTEIN KINASE IMK3-RELATED"/>
    <property type="match status" value="1"/>
</dbReference>
<feature type="domain" description="Tudor" evidence="3">
    <location>
        <begin position="51"/>
        <end position="110"/>
    </location>
</feature>
<evidence type="ECO:0000313" key="5">
    <source>
        <dbReference type="Proteomes" id="UP000694420"/>
    </source>
</evidence>
<evidence type="ECO:0000259" key="3">
    <source>
        <dbReference type="PROSITE" id="PS50304"/>
    </source>
</evidence>
<reference evidence="4" key="1">
    <citation type="submission" date="2025-08" db="UniProtKB">
        <authorList>
            <consortium name="Ensembl"/>
        </authorList>
    </citation>
    <scope>IDENTIFICATION</scope>
</reference>
<gene>
    <name evidence="4" type="primary">STK31</name>
</gene>
<dbReference type="Pfam" id="PF00069">
    <property type="entry name" value="Pkinase"/>
    <property type="match status" value="1"/>
</dbReference>
<proteinExistence type="predicted"/>
<dbReference type="AlphaFoldDB" id="A0A8C6YPQ4"/>
<dbReference type="Pfam" id="PF00567">
    <property type="entry name" value="TUDOR"/>
    <property type="match status" value="1"/>
</dbReference>
<dbReference type="PANTHER" id="PTHR48008:SF6">
    <property type="entry name" value="LEUCINE-RICH REPEAT RECEPTOR-LIKE PROTEIN KINASE IMK3-RELATED"/>
    <property type="match status" value="1"/>
</dbReference>
<dbReference type="Ensembl" id="ENSNPET00000003450.1">
    <property type="protein sequence ID" value="ENSNPEP00000003382.1"/>
    <property type="gene ID" value="ENSNPEG00000002579.1"/>
</dbReference>
<dbReference type="InterPro" id="IPR002999">
    <property type="entry name" value="Tudor"/>
</dbReference>
<feature type="coiled-coil region" evidence="1">
    <location>
        <begin position="272"/>
        <end position="313"/>
    </location>
</feature>
<evidence type="ECO:0000259" key="2">
    <source>
        <dbReference type="PROSITE" id="PS50011"/>
    </source>
</evidence>
<dbReference type="Proteomes" id="UP000694420">
    <property type="component" value="Unplaced"/>
</dbReference>
<protein>
    <submittedName>
        <fullName evidence="4">Serine/threonine kinase 31</fullName>
    </submittedName>
</protein>
<feature type="domain" description="Protein kinase" evidence="2">
    <location>
        <begin position="674"/>
        <end position="912"/>
    </location>
</feature>
<dbReference type="Gene3D" id="2.30.30.140">
    <property type="match status" value="1"/>
</dbReference>
<dbReference type="PROSITE" id="PS50011">
    <property type="entry name" value="PROTEIN_KINASE_DOM"/>
    <property type="match status" value="1"/>
</dbReference>
<dbReference type="SMART" id="SM00333">
    <property type="entry name" value="TUDOR"/>
    <property type="match status" value="1"/>
</dbReference>
<dbReference type="InterPro" id="IPR052451">
    <property type="entry name" value="Ser/Thr_kinase-like"/>
</dbReference>
<dbReference type="Gene3D" id="1.10.510.10">
    <property type="entry name" value="Transferase(Phosphotransferase) domain 1"/>
    <property type="match status" value="1"/>
</dbReference>
<evidence type="ECO:0000313" key="4">
    <source>
        <dbReference type="Ensembl" id="ENSNPEP00000003382.1"/>
    </source>
</evidence>
<organism evidence="4 5">
    <name type="scientific">Nothoprocta perdicaria</name>
    <name type="common">Chilean tinamou</name>
    <name type="synonym">Crypturus perdicarius</name>
    <dbReference type="NCBI Taxonomy" id="30464"/>
    <lineage>
        <taxon>Eukaryota</taxon>
        <taxon>Metazoa</taxon>
        <taxon>Chordata</taxon>
        <taxon>Craniata</taxon>
        <taxon>Vertebrata</taxon>
        <taxon>Euteleostomi</taxon>
        <taxon>Archelosauria</taxon>
        <taxon>Archosauria</taxon>
        <taxon>Dinosauria</taxon>
        <taxon>Saurischia</taxon>
        <taxon>Theropoda</taxon>
        <taxon>Coelurosauria</taxon>
        <taxon>Aves</taxon>
        <taxon>Palaeognathae</taxon>
        <taxon>Tinamiformes</taxon>
        <taxon>Tinamidae</taxon>
        <taxon>Nothoprocta</taxon>
    </lineage>
</organism>
<sequence>GDEELFEDVVGCHVEDAVTFWAQSVSRCNDLLKLSCALADVCPRANAIFGKPDFNKIYGGCFSEDGCWYRCTVQQVINDEKCQVLYIDYGNSEVLNRSEIVEIPTDLQCPSVAKKYKLWGLQIPTDQNLNMFDQGKKFLGSLVFEKEIKIRYKAKQEDGTIIVQAEYEKTDIGEEVAKTGFAEKFKSSVSTKNGEEKKADIIQNQPWNFKVPVPLWINRNDRSLSRPRGRFEQVVANSRNENFTGNRMFLSKEKMLSSGSASDNGLEKPRKDQVLVEENEKLKAEKEVLRRENESLVQMQKELELQVEQLKCELQVNACAGGRDEGGKTFDDACVVNLCRRVEVLLHTNKNARFGEDLSQAIEVVTEGCLAVPCSLEKLQKTWVEYDLAQEMIQKCKNAVDEMIMKRNEVQANLYSAVEELILEVDQLPLSERSKTLQALSVSLEVAYGQAHEAEGAEQVFEQFFKWQRAKTEEFVRVRNDTDAALQTLTDWFSGIVKCFDLMAEESLNIEEVVGNVDEVLKKVELDICKELETDLHDEADEKIITSAYNEVIRKIRQEQHLITVIQNKYSDSVEFKKQAVEWLNKKPNTDNLISIKKTLKNLKAQLRWKLVEKSNFEESDDYSELEMTRIKDKIAELRNSVLQEIYKEQEEYEKLTYLVQKWFPELPLLYPEAGILKYMNSGGLLTLSLERDLLDVEPMKELSTKRPLVCTEIQDQKVLLKGYSVDTNSETKVIERVAKYHRAWGQQKENSGLLQLMFLLFCKSDPLVYLMVPYYPGASLEALQSDAPLTLKVMMKGVAQGLSTLHGAGIVHGSLHGNNVFAVNRQQGIVGDFDFTKTEERRAAAGALVAGALSLVSPELRRGQPPSAASDMYAFGGLLLWLCAQNKEFVIKEDGTPEVDVVDTVCKLAAR</sequence>
<name>A0A8C6YPQ4_NOTPE</name>
<dbReference type="CDD" id="cd20430">
    <property type="entry name" value="Tudor_TDRD8"/>
    <property type="match status" value="1"/>
</dbReference>
<dbReference type="GO" id="GO:0004672">
    <property type="term" value="F:protein kinase activity"/>
    <property type="evidence" value="ECO:0007669"/>
    <property type="project" value="InterPro"/>
</dbReference>
<dbReference type="InterPro" id="IPR047383">
    <property type="entry name" value="Tudor_TDRD8"/>
</dbReference>
<dbReference type="FunFam" id="2.30.30.140:FF:000018">
    <property type="entry name" value="Serine/threonine-protein kinase 31"/>
    <property type="match status" value="1"/>
</dbReference>
<reference evidence="4" key="2">
    <citation type="submission" date="2025-09" db="UniProtKB">
        <authorList>
            <consortium name="Ensembl"/>
        </authorList>
    </citation>
    <scope>IDENTIFICATION</scope>
</reference>